<dbReference type="InterPro" id="IPR017441">
    <property type="entry name" value="Protein_kinase_ATP_BS"/>
</dbReference>
<evidence type="ECO:0000313" key="14">
    <source>
        <dbReference type="EMBL" id="KAH9001143.1"/>
    </source>
</evidence>
<keyword evidence="15" id="KW-1185">Reference proteome</keyword>
<dbReference type="SUPFAM" id="SSF47769">
    <property type="entry name" value="SAM/Pointed domain"/>
    <property type="match status" value="1"/>
</dbReference>
<keyword evidence="3" id="KW-0723">Serine/threonine-protein kinase</keyword>
<feature type="compositionally biased region" description="Acidic residues" evidence="11">
    <location>
        <begin position="895"/>
        <end position="918"/>
    </location>
</feature>
<dbReference type="FunFam" id="3.30.200.20:FF:000387">
    <property type="entry name" value="Serine/threonine-protein kinase STE11"/>
    <property type="match status" value="1"/>
</dbReference>
<keyword evidence="7 10" id="KW-0067">ATP-binding</keyword>
<dbReference type="Pfam" id="PF14847">
    <property type="entry name" value="Ras_bdg_2"/>
    <property type="match status" value="1"/>
</dbReference>
<feature type="region of interest" description="Disordered" evidence="11">
    <location>
        <begin position="759"/>
        <end position="798"/>
    </location>
</feature>
<dbReference type="SUPFAM" id="SSF56112">
    <property type="entry name" value="Protein kinase-like (PK-like)"/>
    <property type="match status" value="1"/>
</dbReference>
<evidence type="ECO:0000313" key="15">
    <source>
        <dbReference type="Proteomes" id="UP001201163"/>
    </source>
</evidence>
<feature type="binding site" evidence="10">
    <location>
        <position position="959"/>
    </location>
    <ligand>
        <name>ATP</name>
        <dbReference type="ChEBI" id="CHEBI:30616"/>
    </ligand>
</feature>
<dbReference type="PROSITE" id="PS50011">
    <property type="entry name" value="PROTEIN_KINASE_DOM"/>
    <property type="match status" value="1"/>
</dbReference>
<accession>A0AAD4LQ93</accession>
<reference evidence="14" key="1">
    <citation type="submission" date="2022-01" db="EMBL/GenBank/DDBJ databases">
        <title>Comparative genomics reveals a dynamic genome evolution in the ectomycorrhizal milk-cap (Lactarius) mushrooms.</title>
        <authorList>
            <consortium name="DOE Joint Genome Institute"/>
            <person name="Lebreton A."/>
            <person name="Tang N."/>
            <person name="Kuo A."/>
            <person name="LaButti K."/>
            <person name="Drula E."/>
            <person name="Barry K."/>
            <person name="Clum A."/>
            <person name="Lipzen A."/>
            <person name="Mousain D."/>
            <person name="Ng V."/>
            <person name="Wang R."/>
            <person name="Wang X."/>
            <person name="Dai Y."/>
            <person name="Henrissat B."/>
            <person name="Grigoriev I.V."/>
            <person name="Guerin-Laguette A."/>
            <person name="Yu F."/>
            <person name="Martin F.M."/>
        </authorList>
    </citation>
    <scope>NUCLEOTIDE SEQUENCE</scope>
    <source>
        <strain evidence="14">QP</strain>
    </source>
</reference>
<dbReference type="Gene3D" id="1.10.510.10">
    <property type="entry name" value="Transferase(Phosphotransferase) domain 1"/>
    <property type="match status" value="1"/>
</dbReference>
<feature type="compositionally biased region" description="Low complexity" evidence="11">
    <location>
        <begin position="7"/>
        <end position="23"/>
    </location>
</feature>
<comment type="similarity">
    <text evidence="1">Belongs to the protein kinase superfamily. STE Ser/Thr protein kinase family. MAP kinase kinase kinase subfamily.</text>
</comment>
<dbReference type="Gene3D" id="1.10.150.50">
    <property type="entry name" value="Transcription Factor, Ets-1"/>
    <property type="match status" value="1"/>
</dbReference>
<comment type="catalytic activity">
    <reaction evidence="9">
        <text>L-seryl-[protein] + ATP = O-phospho-L-seryl-[protein] + ADP + H(+)</text>
        <dbReference type="Rhea" id="RHEA:17989"/>
        <dbReference type="Rhea" id="RHEA-COMP:9863"/>
        <dbReference type="Rhea" id="RHEA-COMP:11604"/>
        <dbReference type="ChEBI" id="CHEBI:15378"/>
        <dbReference type="ChEBI" id="CHEBI:29999"/>
        <dbReference type="ChEBI" id="CHEBI:30616"/>
        <dbReference type="ChEBI" id="CHEBI:83421"/>
        <dbReference type="ChEBI" id="CHEBI:456216"/>
        <dbReference type="EC" id="2.7.11.25"/>
    </reaction>
</comment>
<evidence type="ECO:0000259" key="13">
    <source>
        <dbReference type="PROSITE" id="PS50105"/>
    </source>
</evidence>
<feature type="compositionally biased region" description="Polar residues" evidence="11">
    <location>
        <begin position="359"/>
        <end position="373"/>
    </location>
</feature>
<evidence type="ECO:0000256" key="8">
    <source>
        <dbReference type="ARBA" id="ARBA00047559"/>
    </source>
</evidence>
<dbReference type="Proteomes" id="UP001201163">
    <property type="component" value="Unassembled WGS sequence"/>
</dbReference>
<dbReference type="AlphaFoldDB" id="A0AAD4LQ93"/>
<feature type="compositionally biased region" description="Polar residues" evidence="11">
    <location>
        <begin position="713"/>
        <end position="733"/>
    </location>
</feature>
<evidence type="ECO:0000256" key="3">
    <source>
        <dbReference type="ARBA" id="ARBA00022527"/>
    </source>
</evidence>
<dbReference type="Gene3D" id="3.10.20.90">
    <property type="entry name" value="Phosphatidylinositol 3-kinase Catalytic Subunit, Chain A, domain 1"/>
    <property type="match status" value="1"/>
</dbReference>
<dbReference type="InterPro" id="IPR008271">
    <property type="entry name" value="Ser/Thr_kinase_AS"/>
</dbReference>
<evidence type="ECO:0000256" key="10">
    <source>
        <dbReference type="PROSITE-ProRule" id="PRU10141"/>
    </source>
</evidence>
<sequence length="1209" mass="130086">MAATVTSNQPESLPQPSSQPTSPALYSSFNQPPRTPSSNMYSARSQGSLPGTPTTSTYSGSIFDVPPGANYADFLRTWSDTHVSTWLTNIKCGHHSATFRASDIRGDVLLELDQVTLKEIGVVSVGDRLRILNAVKNLRQRCSSRGERASTYSTLHQRVVVNTNEGDLGHRRTGSETSPTSRSAARRQEHGRPPPLQLGSSTNPQPNLPHIIRDGANNSDSFRPNPVRPLPHPVASSSSTPVANTGSSQSSSSRAPHFPLPPVPRGHPPPPPPPPAPPSGRPTNRNLLGRKTPTQFDAPEFTSQPLPPAPALLTPQSAGSWSGYGLPPDPKAGIAGAKSPNRSQSPLPNVPHRIASRSPVPTATHGRNLSLSGNQGGSTPPKPTQRPAGPTHPYAQGVQPSPQTALSPIAESFSPQHTPIQANAPFSSSSPPTSFAVGRGPFTNASLNATPSLVDLRRKLVKFMLGDEGHSATINVEDCAGGVEVLEKVLKKFGKLSARNTEAEGPDRVGTSDGGLSVDGWCVYLDWGNDASLVRPLTEAQLLSVCHAPPNDPAREHGLTLRRIAKAKRPKPIVYAASTVGQATSPTGFVFPSKSNGHEDDKLPSTDNTGLTPKRMKRASTVSVLSGLGVEDPERVLESPSSPTPPDSGGKGPTGFLKGRVKARNFFGQRPPSELITNHLTEYFPFTEKKVLERTARHSMLRAGGSIGRRDSTISFNPPSSSRFSISTVNSRKPSSHRGSVYSLATTGLEMSNQHIEIESSGTEPTEDPPRVSLSTDDGSSLLESEDENPPSHAHLLPPVDLESFTESMSNLAAQSLDRRLSTSSSMKRMSYITELRSKRDVSDSASFITVDEITAEVESRRENGDAENGWTAINAEGDEERAPPPPEDVPVESVGEDGEDELDEDMSDVGDEDEDDETGRAIASGGIKWIKGALIGAGSFGKVYLGMDATNGLLMAVKQVEVPTGASDERKKTMTDALEREIELLKDLQHENIVQYLYSSSDDEFFNIFLEYVPGGSVAALLRNYGAFEEPLVRNFVRQILEGLHYVHERGIVHRDIKGANVLVDNKGGIKISDFGISKKLEDNLLPGNRLHRPSLQGSVYWMAPEVVKQVAYTKKADIWSVGCLIVEMLTGEHPWAQLNQMQAIFKIGSSGAKPPIPSDISADAQNCLDFCFELDHEIRPSAGDLLGHAWLKKKANTKGQKSKDTPS</sequence>
<dbReference type="CDD" id="cd09534">
    <property type="entry name" value="SAM_Ste11_fungal"/>
    <property type="match status" value="1"/>
</dbReference>
<dbReference type="InterPro" id="IPR000719">
    <property type="entry name" value="Prot_kinase_dom"/>
</dbReference>
<evidence type="ECO:0000259" key="12">
    <source>
        <dbReference type="PROSITE" id="PS50011"/>
    </source>
</evidence>
<feature type="compositionally biased region" description="Polar residues" evidence="11">
    <location>
        <begin position="24"/>
        <end position="46"/>
    </location>
</feature>
<dbReference type="FunFam" id="1.10.510.10:FF:000334">
    <property type="entry name" value="Serine/threonine-protein kinase STE11"/>
    <property type="match status" value="1"/>
</dbReference>
<keyword evidence="5 10" id="KW-0547">Nucleotide-binding</keyword>
<protein>
    <recommendedName>
        <fullName evidence="2">mitogen-activated protein kinase kinase kinase</fullName>
        <ecNumber evidence="2">2.7.11.25</ecNumber>
    </recommendedName>
</protein>
<dbReference type="Gene3D" id="3.30.200.20">
    <property type="entry name" value="Phosphorylase Kinase, domain 1"/>
    <property type="match status" value="1"/>
</dbReference>
<feature type="compositionally biased region" description="Polar residues" evidence="11">
    <location>
        <begin position="773"/>
        <end position="783"/>
    </location>
</feature>
<comment type="caution">
    <text evidence="14">The sequence shown here is derived from an EMBL/GenBank/DDBJ whole genome shotgun (WGS) entry which is preliminary data.</text>
</comment>
<dbReference type="EC" id="2.7.11.25" evidence="2"/>
<feature type="region of interest" description="Disordered" evidence="11">
    <location>
        <begin position="702"/>
        <end position="739"/>
    </location>
</feature>
<keyword evidence="4" id="KW-0808">Transferase</keyword>
<evidence type="ECO:0000256" key="1">
    <source>
        <dbReference type="ARBA" id="ARBA00006529"/>
    </source>
</evidence>
<keyword evidence="6" id="KW-0418">Kinase</keyword>
<evidence type="ECO:0000256" key="11">
    <source>
        <dbReference type="SAM" id="MobiDB-lite"/>
    </source>
</evidence>
<feature type="domain" description="SAM" evidence="13">
    <location>
        <begin position="78"/>
        <end position="141"/>
    </location>
</feature>
<dbReference type="SMART" id="SM01304">
    <property type="entry name" value="Ras_bdg_2"/>
    <property type="match status" value="1"/>
</dbReference>
<dbReference type="InterPro" id="IPR011009">
    <property type="entry name" value="Kinase-like_dom_sf"/>
</dbReference>
<evidence type="ECO:0000256" key="9">
    <source>
        <dbReference type="ARBA" id="ARBA00048329"/>
    </source>
</evidence>
<feature type="region of interest" description="Disordered" evidence="11">
    <location>
        <begin position="586"/>
        <end position="658"/>
    </location>
</feature>
<feature type="compositionally biased region" description="Polar residues" evidence="11">
    <location>
        <begin position="235"/>
        <end position="254"/>
    </location>
</feature>
<dbReference type="PANTHER" id="PTHR11584">
    <property type="entry name" value="SERINE/THREONINE PROTEIN KINASE"/>
    <property type="match status" value="1"/>
</dbReference>
<dbReference type="InterPro" id="IPR001660">
    <property type="entry name" value="SAM"/>
</dbReference>
<evidence type="ECO:0000256" key="4">
    <source>
        <dbReference type="ARBA" id="ARBA00022679"/>
    </source>
</evidence>
<feature type="region of interest" description="Disordered" evidence="11">
    <location>
        <begin position="158"/>
        <end position="437"/>
    </location>
</feature>
<comment type="catalytic activity">
    <reaction evidence="8">
        <text>L-threonyl-[protein] + ATP = O-phospho-L-threonyl-[protein] + ADP + H(+)</text>
        <dbReference type="Rhea" id="RHEA:46608"/>
        <dbReference type="Rhea" id="RHEA-COMP:11060"/>
        <dbReference type="Rhea" id="RHEA-COMP:11605"/>
        <dbReference type="ChEBI" id="CHEBI:15378"/>
        <dbReference type="ChEBI" id="CHEBI:30013"/>
        <dbReference type="ChEBI" id="CHEBI:30616"/>
        <dbReference type="ChEBI" id="CHEBI:61977"/>
        <dbReference type="ChEBI" id="CHEBI:456216"/>
        <dbReference type="EC" id="2.7.11.25"/>
    </reaction>
</comment>
<dbReference type="GO" id="GO:0004709">
    <property type="term" value="F:MAP kinase kinase kinase activity"/>
    <property type="evidence" value="ECO:0007669"/>
    <property type="project" value="UniProtKB-EC"/>
</dbReference>
<evidence type="ECO:0000256" key="5">
    <source>
        <dbReference type="ARBA" id="ARBA00022741"/>
    </source>
</evidence>
<dbReference type="EMBL" id="JAKELL010000001">
    <property type="protein sequence ID" value="KAH9001143.1"/>
    <property type="molecule type" value="Genomic_DNA"/>
</dbReference>
<proteinExistence type="inferred from homology"/>
<dbReference type="SMART" id="SM00454">
    <property type="entry name" value="SAM"/>
    <property type="match status" value="1"/>
</dbReference>
<dbReference type="InterPro" id="IPR029458">
    <property type="entry name" value="Ras-bd_By2"/>
</dbReference>
<feature type="domain" description="Protein kinase" evidence="12">
    <location>
        <begin position="930"/>
        <end position="1193"/>
    </location>
</feature>
<dbReference type="InterPro" id="IPR013761">
    <property type="entry name" value="SAM/pointed_sf"/>
</dbReference>
<evidence type="ECO:0000256" key="6">
    <source>
        <dbReference type="ARBA" id="ARBA00022777"/>
    </source>
</evidence>
<dbReference type="GO" id="GO:0005524">
    <property type="term" value="F:ATP binding"/>
    <property type="evidence" value="ECO:0007669"/>
    <property type="project" value="UniProtKB-UniRule"/>
</dbReference>
<evidence type="ECO:0000256" key="7">
    <source>
        <dbReference type="ARBA" id="ARBA00022840"/>
    </source>
</evidence>
<dbReference type="PROSITE" id="PS00107">
    <property type="entry name" value="PROTEIN_KINASE_ATP"/>
    <property type="match status" value="1"/>
</dbReference>
<feature type="compositionally biased region" description="Low complexity" evidence="11">
    <location>
        <begin position="425"/>
        <end position="435"/>
    </location>
</feature>
<evidence type="ECO:0000256" key="2">
    <source>
        <dbReference type="ARBA" id="ARBA00012406"/>
    </source>
</evidence>
<gene>
    <name evidence="14" type="ORF">EDB92DRAFT_1938919</name>
</gene>
<dbReference type="Pfam" id="PF00069">
    <property type="entry name" value="Pkinase"/>
    <property type="match status" value="1"/>
</dbReference>
<feature type="region of interest" description="Disordered" evidence="11">
    <location>
        <begin position="1"/>
        <end position="55"/>
    </location>
</feature>
<organism evidence="14 15">
    <name type="scientific">Lactarius akahatsu</name>
    <dbReference type="NCBI Taxonomy" id="416441"/>
    <lineage>
        <taxon>Eukaryota</taxon>
        <taxon>Fungi</taxon>
        <taxon>Dikarya</taxon>
        <taxon>Basidiomycota</taxon>
        <taxon>Agaricomycotina</taxon>
        <taxon>Agaricomycetes</taxon>
        <taxon>Russulales</taxon>
        <taxon>Russulaceae</taxon>
        <taxon>Lactarius</taxon>
    </lineage>
</organism>
<feature type="compositionally biased region" description="Pro residues" evidence="11">
    <location>
        <begin position="258"/>
        <end position="280"/>
    </location>
</feature>
<dbReference type="PROSITE" id="PS00108">
    <property type="entry name" value="PROTEIN_KINASE_ST"/>
    <property type="match status" value="1"/>
</dbReference>
<dbReference type="SMART" id="SM00220">
    <property type="entry name" value="S_TKc"/>
    <property type="match status" value="1"/>
</dbReference>
<dbReference type="Pfam" id="PF00536">
    <property type="entry name" value="SAM_1"/>
    <property type="match status" value="1"/>
</dbReference>
<dbReference type="PROSITE" id="PS50105">
    <property type="entry name" value="SAM_DOMAIN"/>
    <property type="match status" value="1"/>
</dbReference>
<feature type="region of interest" description="Disordered" evidence="11">
    <location>
        <begin position="875"/>
        <end position="919"/>
    </location>
</feature>
<name>A0AAD4LQ93_9AGAM</name>
<dbReference type="PANTHER" id="PTHR11584:SF369">
    <property type="entry name" value="MITOGEN-ACTIVATED PROTEIN KINASE KINASE KINASE 19-RELATED"/>
    <property type="match status" value="1"/>
</dbReference>